<comment type="similarity">
    <text evidence="1">Belongs to the peptidase C25 family.</text>
</comment>
<evidence type="ECO:0000256" key="2">
    <source>
        <dbReference type="ARBA" id="ARBA00022670"/>
    </source>
</evidence>
<proteinExistence type="inferred from homology"/>
<feature type="signal peptide" evidence="5">
    <location>
        <begin position="1"/>
        <end position="24"/>
    </location>
</feature>
<keyword evidence="2" id="KW-0645">Protease</keyword>
<evidence type="ECO:0000259" key="6">
    <source>
        <dbReference type="Pfam" id="PF13004"/>
    </source>
</evidence>
<name>A0ABQ0E2Y2_9PORP</name>
<dbReference type="RefSeq" id="WP_411915783.1">
    <property type="nucleotide sequence ID" value="NZ_BAAFSF010000004.1"/>
</dbReference>
<keyword evidence="3" id="KW-0378">Hydrolase</keyword>
<evidence type="ECO:0000256" key="5">
    <source>
        <dbReference type="SAM" id="SignalP"/>
    </source>
</evidence>
<gene>
    <name evidence="8" type="ORF">Tsumi_11180</name>
</gene>
<keyword evidence="9" id="KW-1185">Reference proteome</keyword>
<organism evidence="8 9">
    <name type="scientific">Porphyromonas miyakawae</name>
    <dbReference type="NCBI Taxonomy" id="3137470"/>
    <lineage>
        <taxon>Bacteria</taxon>
        <taxon>Pseudomonadati</taxon>
        <taxon>Bacteroidota</taxon>
        <taxon>Bacteroidia</taxon>
        <taxon>Bacteroidales</taxon>
        <taxon>Porphyromonadaceae</taxon>
        <taxon>Porphyromonas</taxon>
    </lineage>
</organism>
<evidence type="ECO:0000256" key="4">
    <source>
        <dbReference type="ARBA" id="ARBA00023026"/>
    </source>
</evidence>
<dbReference type="Proteomes" id="UP001628220">
    <property type="component" value="Unassembled WGS sequence"/>
</dbReference>
<evidence type="ECO:0000256" key="1">
    <source>
        <dbReference type="ARBA" id="ARBA00006067"/>
    </source>
</evidence>
<protein>
    <recommendedName>
        <fullName evidence="10">BACON domain-containing protein</fullName>
    </recommendedName>
</protein>
<dbReference type="PROSITE" id="PS51257">
    <property type="entry name" value="PROKAR_LIPOPROTEIN"/>
    <property type="match status" value="1"/>
</dbReference>
<evidence type="ECO:0000313" key="8">
    <source>
        <dbReference type="EMBL" id="GAB1252012.1"/>
    </source>
</evidence>
<feature type="domain" description="BACON" evidence="6">
    <location>
        <begin position="65"/>
        <end position="124"/>
    </location>
</feature>
<feature type="domain" description="DUF5689" evidence="7">
    <location>
        <begin position="147"/>
        <end position="324"/>
    </location>
</feature>
<reference evidence="8 9" key="1">
    <citation type="journal article" date="2025" name="Int. J. Syst. Evol. Microbiol.">
        <title>Desulfovibrio falkowii sp. nov., Porphyromonas miyakawae sp. nov., Mediterraneibacter flintii sp. nov. and Owariibacterium komagatae gen. nov., sp. nov., isolated from human faeces.</title>
        <authorList>
            <person name="Hamaguchi T."/>
            <person name="Ohara M."/>
            <person name="Hisatomi A."/>
            <person name="Sekiguchi K."/>
            <person name="Takeda J.I."/>
            <person name="Ueyama J."/>
            <person name="Ito M."/>
            <person name="Nishiwaki H."/>
            <person name="Ogi T."/>
            <person name="Hirayama M."/>
            <person name="Ohkuma M."/>
            <person name="Sakamoto M."/>
            <person name="Ohno K."/>
        </authorList>
    </citation>
    <scope>NUCLEOTIDE SEQUENCE [LARGE SCALE GENOMIC DNA]</scope>
    <source>
        <strain evidence="8 9">13CB11C</strain>
    </source>
</reference>
<accession>A0ABQ0E2Y2</accession>
<dbReference type="Pfam" id="PF13004">
    <property type="entry name" value="BACON"/>
    <property type="match status" value="2"/>
</dbReference>
<dbReference type="EMBL" id="BAAFSF010000004">
    <property type="protein sequence ID" value="GAB1252012.1"/>
    <property type="molecule type" value="Genomic_DNA"/>
</dbReference>
<keyword evidence="4" id="KW-0843">Virulence</keyword>
<dbReference type="Gene3D" id="2.60.40.10">
    <property type="entry name" value="Immunoglobulins"/>
    <property type="match status" value="2"/>
</dbReference>
<feature type="domain" description="DUF5689" evidence="7">
    <location>
        <begin position="456"/>
        <end position="661"/>
    </location>
</feature>
<feature type="domain" description="BACON" evidence="6">
    <location>
        <begin position="386"/>
        <end position="442"/>
    </location>
</feature>
<evidence type="ECO:0008006" key="10">
    <source>
        <dbReference type="Google" id="ProtNLM"/>
    </source>
</evidence>
<evidence type="ECO:0000256" key="3">
    <source>
        <dbReference type="ARBA" id="ARBA00022807"/>
    </source>
</evidence>
<keyword evidence="3" id="KW-0788">Thiol protease</keyword>
<dbReference type="InterPro" id="IPR024361">
    <property type="entry name" value="BACON"/>
</dbReference>
<sequence length="668" mass="73373">MKQFRLSNLLLASLALLVGFTACKPEPKHEKAKIEISPRPEDNTYKFEKEGGTQEFTLKVNRRWTITNAGKEDWFTITPSQGEEKEGGEYKITISVLPNSGAARVGQFVLKASTQVETFTVMQKSSEGKELTYEPLSVLTEIAAGTDRDHAKTIDRDLWIKAIVTTHFEAKQFPFAGYHHIQDAEGNAVVMTLTRDTGSPIPFGTEVVGNLKGANVKNYSGTIQIEVNGANLSLTPDKGIEPRVVTIENIQNGECVNQYVRLEGVQFTKYEGVKYYDGSYSTKRHDIEDAFGNKMTLEIYKNCVWKDKNVPQGSGYMIGVATINISQSGQTFYNFRPTLEENIVLNQPRLSGGDRPLSISPAPANNTYVVPKSGGSYQFTVYAPAAWTLEVQGNWAHLSATGGNKKMEGVTLTVDANQGEARTSVMTLSDGTKRIDFAIEQAAGNKVQEALDGGLAALLSKYPGTGTIAEDITIRVVRLSGKDNMNAFSNMYFGDSKAGMMVRFSDAKKNTSDAIPMNTILTINLKGKAITEYQGTLQFNLSVNDIVSTGEEYFLEPVVFSTPEELLAKRAEMNNRLVTIRDVQFSGWKEGDKYNPFSETGTNHAKLEKSTAAGACGISAETSKFAPWVSQSAPGGNGSITGVFVSNSRFNNLWYRTLDDIQFTNPRK</sequence>
<keyword evidence="5" id="KW-0732">Signal</keyword>
<dbReference type="InterPro" id="IPR013783">
    <property type="entry name" value="Ig-like_fold"/>
</dbReference>
<dbReference type="Pfam" id="PF18942">
    <property type="entry name" value="DUF5689"/>
    <property type="match status" value="2"/>
</dbReference>
<comment type="caution">
    <text evidence="8">The sequence shown here is derived from an EMBL/GenBank/DDBJ whole genome shotgun (WGS) entry which is preliminary data.</text>
</comment>
<feature type="chain" id="PRO_5045159405" description="BACON domain-containing protein" evidence="5">
    <location>
        <begin position="25"/>
        <end position="668"/>
    </location>
</feature>
<evidence type="ECO:0000259" key="7">
    <source>
        <dbReference type="Pfam" id="PF18942"/>
    </source>
</evidence>
<dbReference type="InterPro" id="IPR043744">
    <property type="entry name" value="DUF5689"/>
</dbReference>
<dbReference type="CDD" id="cd14948">
    <property type="entry name" value="BACON"/>
    <property type="match status" value="2"/>
</dbReference>
<evidence type="ECO:0000313" key="9">
    <source>
        <dbReference type="Proteomes" id="UP001628220"/>
    </source>
</evidence>